<dbReference type="AlphaFoldDB" id="A0A1M6EF05"/>
<evidence type="ECO:0000256" key="2">
    <source>
        <dbReference type="SAM" id="SignalP"/>
    </source>
</evidence>
<reference evidence="4" key="1">
    <citation type="submission" date="2016-11" db="EMBL/GenBank/DDBJ databases">
        <authorList>
            <person name="Varghese N."/>
            <person name="Submissions S."/>
        </authorList>
    </citation>
    <scope>NUCLEOTIDE SEQUENCE [LARGE SCALE GENOMIC DNA]</scope>
    <source>
        <strain evidence="4">DSM 17957</strain>
    </source>
</reference>
<dbReference type="EMBL" id="FQZV01000008">
    <property type="protein sequence ID" value="SHI83878.1"/>
    <property type="molecule type" value="Genomic_DNA"/>
</dbReference>
<organism evidence="3 4">
    <name type="scientific">Geosporobacter subterraneus DSM 17957</name>
    <dbReference type="NCBI Taxonomy" id="1121919"/>
    <lineage>
        <taxon>Bacteria</taxon>
        <taxon>Bacillati</taxon>
        <taxon>Bacillota</taxon>
        <taxon>Clostridia</taxon>
        <taxon>Peptostreptococcales</taxon>
        <taxon>Thermotaleaceae</taxon>
        <taxon>Geosporobacter</taxon>
    </lineage>
</organism>
<evidence type="ECO:0008006" key="5">
    <source>
        <dbReference type="Google" id="ProtNLM"/>
    </source>
</evidence>
<feature type="chain" id="PRO_5012838899" description="N-terminal domain of peptidoglycan hydrolase CwlO-containing protein" evidence="2">
    <location>
        <begin position="30"/>
        <end position="373"/>
    </location>
</feature>
<evidence type="ECO:0000256" key="1">
    <source>
        <dbReference type="SAM" id="Coils"/>
    </source>
</evidence>
<evidence type="ECO:0000313" key="4">
    <source>
        <dbReference type="Proteomes" id="UP000184536"/>
    </source>
</evidence>
<feature type="coiled-coil region" evidence="1">
    <location>
        <begin position="78"/>
        <end position="116"/>
    </location>
</feature>
<sequence length="373" mass="42607">MPKTKRIKLFAVSCVIVSLLSMICFFDIATGQEDPFDEIQQNLKGISEEEREVLQTLFLLAQEIEEMKRREGEIGQEIKAIYQEVKNLEDTIAVEEAAFERKRDVLEQVLKSYQRKGPGSFLEILLESDNLSVFLRRINTFRDLTRNTGELLTSLEESKGKLSAEKVRLSEKMLFIEGKQQELRVALEKKEQLIESQESYLASLAGKRAYYQEYLTNLQKLFKELGGFFETVAEEFVKVVEEGNIPSDALKTTITFMNITGTIDEKTFNDIIKANPRLPEMTFRFLPGKIEMTIPEKNLLLIGNFAILAGNRIEFAVEEGTFFGMPLEAGALEALFRDIHLILDLKPLIGKNILHAVEILEEKLTLKVIPIIF</sequence>
<keyword evidence="2" id="KW-0732">Signal</keyword>
<accession>A0A1M6EF05</accession>
<keyword evidence="1" id="KW-0175">Coiled coil</keyword>
<evidence type="ECO:0000313" key="3">
    <source>
        <dbReference type="EMBL" id="SHI83878.1"/>
    </source>
</evidence>
<dbReference type="Proteomes" id="UP000184536">
    <property type="component" value="Unassembled WGS sequence"/>
</dbReference>
<feature type="coiled-coil region" evidence="1">
    <location>
        <begin position="152"/>
        <end position="196"/>
    </location>
</feature>
<proteinExistence type="predicted"/>
<feature type="signal peptide" evidence="2">
    <location>
        <begin position="1"/>
        <end position="29"/>
    </location>
</feature>
<dbReference type="OrthoDB" id="1706424at2"/>
<dbReference type="STRING" id="1121919.SAMN02745975_00721"/>
<dbReference type="Gene3D" id="6.10.250.3150">
    <property type="match status" value="1"/>
</dbReference>
<protein>
    <recommendedName>
        <fullName evidence="5">N-terminal domain of peptidoglycan hydrolase CwlO-containing protein</fullName>
    </recommendedName>
</protein>
<keyword evidence="4" id="KW-1185">Reference proteome</keyword>
<dbReference type="RefSeq" id="WP_110940005.1">
    <property type="nucleotide sequence ID" value="NZ_FQZV01000008.1"/>
</dbReference>
<gene>
    <name evidence="3" type="ORF">SAMN02745975_00721</name>
</gene>
<name>A0A1M6EF05_9FIRM</name>